<dbReference type="EMBL" id="RIBY02001856">
    <property type="protein sequence ID" value="KAH9827827.1"/>
    <property type="molecule type" value="Genomic_DNA"/>
</dbReference>
<reference evidence="2 3" key="1">
    <citation type="journal article" date="2018" name="IMA Fungus">
        <title>IMA Genome-F 10: Nine draft genome sequences of Claviceps purpurea s.lat., including C. arundinis, C. humidiphila, and C. cf. spartinae, pseudomolecules for the pitch canker pathogen Fusarium circinatum, draft genome of Davidsoniella eucalypti, Grosmannia galeiformis, Quambalaria eucalypti, and Teratosphaeria destructans.</title>
        <authorList>
            <person name="Wingfield B.D."/>
            <person name="Liu M."/>
            <person name="Nguyen H.D."/>
            <person name="Lane F.A."/>
            <person name="Morgan S.W."/>
            <person name="De Vos L."/>
            <person name="Wilken P.M."/>
            <person name="Duong T.A."/>
            <person name="Aylward J."/>
            <person name="Coetzee M.P."/>
            <person name="Dadej K."/>
            <person name="De Beer Z.W."/>
            <person name="Findlay W."/>
            <person name="Havenga M."/>
            <person name="Kolarik M."/>
            <person name="Menzies J.G."/>
            <person name="Naidoo K."/>
            <person name="Pochopski O."/>
            <person name="Shoukouhi P."/>
            <person name="Santana Q.C."/>
            <person name="Seifert K.A."/>
            <person name="Soal N."/>
            <person name="Steenkamp E.T."/>
            <person name="Tatham C.T."/>
            <person name="van der Nest M.A."/>
            <person name="Wingfield M.J."/>
        </authorList>
    </citation>
    <scope>NUCLEOTIDE SEQUENCE [LARGE SCALE GENOMIC DNA]</scope>
    <source>
        <strain evidence="2">CMW44962</strain>
    </source>
</reference>
<protein>
    <submittedName>
        <fullName evidence="2">Uncharacterized protein</fullName>
    </submittedName>
</protein>
<organism evidence="2 3">
    <name type="scientific">Teratosphaeria destructans</name>
    <dbReference type="NCBI Taxonomy" id="418781"/>
    <lineage>
        <taxon>Eukaryota</taxon>
        <taxon>Fungi</taxon>
        <taxon>Dikarya</taxon>
        <taxon>Ascomycota</taxon>
        <taxon>Pezizomycotina</taxon>
        <taxon>Dothideomycetes</taxon>
        <taxon>Dothideomycetidae</taxon>
        <taxon>Mycosphaerellales</taxon>
        <taxon>Teratosphaeriaceae</taxon>
        <taxon>Teratosphaeria</taxon>
    </lineage>
</organism>
<feature type="region of interest" description="Disordered" evidence="1">
    <location>
        <begin position="30"/>
        <end position="52"/>
    </location>
</feature>
<comment type="caution">
    <text evidence="2">The sequence shown here is derived from an EMBL/GenBank/DDBJ whole genome shotgun (WGS) entry which is preliminary data.</text>
</comment>
<evidence type="ECO:0000256" key="1">
    <source>
        <dbReference type="SAM" id="MobiDB-lite"/>
    </source>
</evidence>
<reference evidence="2 3" key="2">
    <citation type="journal article" date="2021" name="Curr. Genet.">
        <title>Genetic response to nitrogen starvation in the aggressive Eucalyptus foliar pathogen Teratosphaeria destructans.</title>
        <authorList>
            <person name="Havenga M."/>
            <person name="Wingfield B.D."/>
            <person name="Wingfield M.J."/>
            <person name="Dreyer L.L."/>
            <person name="Roets F."/>
            <person name="Aylward J."/>
        </authorList>
    </citation>
    <scope>NUCLEOTIDE SEQUENCE [LARGE SCALE GENOMIC DNA]</scope>
    <source>
        <strain evidence="2">CMW44962</strain>
    </source>
</reference>
<proteinExistence type="predicted"/>
<dbReference type="OrthoDB" id="3641288at2759"/>
<name>A0A9W7W2G4_9PEZI</name>
<sequence>MTRDAALRLSSGRGPAIRRPRARSIFEGLRGGLGSHRAGPSNDPWPAAASQKKAPDNIAIKHEDLYITQPPICAMQGFLYPRSSLLDSAHASGGVRDEEESSACAKLSCDTGITLGFLADSALSILPTPSLSSRLTFKEMNERERGEEQIVFKAIMSFTDEHTKERRRGGNKEFILLGK</sequence>
<accession>A0A9W7W2G4</accession>
<gene>
    <name evidence="2" type="ORF">Tdes44962_MAKER02761</name>
</gene>
<dbReference type="AlphaFoldDB" id="A0A9W7W2G4"/>
<evidence type="ECO:0000313" key="2">
    <source>
        <dbReference type="EMBL" id="KAH9827827.1"/>
    </source>
</evidence>
<keyword evidence="3" id="KW-1185">Reference proteome</keyword>
<dbReference type="Proteomes" id="UP001138500">
    <property type="component" value="Unassembled WGS sequence"/>
</dbReference>
<evidence type="ECO:0000313" key="3">
    <source>
        <dbReference type="Proteomes" id="UP001138500"/>
    </source>
</evidence>